<organism evidence="2 3">
    <name type="scientific">Cirrhinus molitorella</name>
    <name type="common">mud carp</name>
    <dbReference type="NCBI Taxonomy" id="172907"/>
    <lineage>
        <taxon>Eukaryota</taxon>
        <taxon>Metazoa</taxon>
        <taxon>Chordata</taxon>
        <taxon>Craniata</taxon>
        <taxon>Vertebrata</taxon>
        <taxon>Euteleostomi</taxon>
        <taxon>Actinopterygii</taxon>
        <taxon>Neopterygii</taxon>
        <taxon>Teleostei</taxon>
        <taxon>Ostariophysi</taxon>
        <taxon>Cypriniformes</taxon>
        <taxon>Cyprinidae</taxon>
        <taxon>Labeoninae</taxon>
        <taxon>Labeonini</taxon>
        <taxon>Cirrhinus</taxon>
    </lineage>
</organism>
<reference evidence="2 3" key="1">
    <citation type="submission" date="2023-09" db="EMBL/GenBank/DDBJ databases">
        <authorList>
            <person name="Wang M."/>
        </authorList>
    </citation>
    <scope>NUCLEOTIDE SEQUENCE [LARGE SCALE GENOMIC DNA]</scope>
    <source>
        <strain evidence="2">GT-2023</strain>
        <tissue evidence="2">Liver</tissue>
    </source>
</reference>
<dbReference type="PANTHER" id="PTHR46599:SF6">
    <property type="entry name" value="DUAL SPECIFICITY PHOSPHATASE 26"/>
    <property type="match status" value="1"/>
</dbReference>
<accession>A0ABR3NKA8</accession>
<dbReference type="Pfam" id="PF13843">
    <property type="entry name" value="DDE_Tnp_1_7"/>
    <property type="match status" value="1"/>
</dbReference>
<comment type="caution">
    <text evidence="2">The sequence shown here is derived from an EMBL/GenBank/DDBJ whole genome shotgun (WGS) entry which is preliminary data.</text>
</comment>
<evidence type="ECO:0000313" key="2">
    <source>
        <dbReference type="EMBL" id="KAL1277133.1"/>
    </source>
</evidence>
<gene>
    <name evidence="2" type="ORF">QQF64_023806</name>
</gene>
<feature type="domain" description="PiggyBac transposable element-derived protein" evidence="1">
    <location>
        <begin position="77"/>
        <end position="178"/>
    </location>
</feature>
<keyword evidence="3" id="KW-1185">Reference proteome</keyword>
<evidence type="ECO:0000313" key="3">
    <source>
        <dbReference type="Proteomes" id="UP001558613"/>
    </source>
</evidence>
<dbReference type="EMBL" id="JAYMGO010000003">
    <property type="protein sequence ID" value="KAL1277133.1"/>
    <property type="molecule type" value="Genomic_DNA"/>
</dbReference>
<evidence type="ECO:0000259" key="1">
    <source>
        <dbReference type="Pfam" id="PF13843"/>
    </source>
</evidence>
<dbReference type="PANTHER" id="PTHR46599">
    <property type="entry name" value="PIGGYBAC TRANSPOSABLE ELEMENT-DERIVED PROTEIN 4"/>
    <property type="match status" value="1"/>
</dbReference>
<dbReference type="InterPro" id="IPR029526">
    <property type="entry name" value="PGBD"/>
</dbReference>
<dbReference type="Proteomes" id="UP001558613">
    <property type="component" value="Unassembled WGS sequence"/>
</dbReference>
<proteinExistence type="predicted"/>
<sequence>MLRYCPAKGMTPGLTCYATARIATVQSCLDLFITEDIIQLLLENTNLQGRRSVKNWTDFDSTDIKAYIGLQILAGVYRFLSSTLRFDDKLTQPARHRHDKLAAFRTIREKWTHCLPMLFNPVQDVCVDEQLVPFRGRCGFRQYIPSKPAKYGIKVWVTCDVKTSYAWKMQIYTGKSPGEKGFGGAPGEHQ</sequence>
<protein>
    <recommendedName>
        <fullName evidence="1">PiggyBac transposable element-derived protein domain-containing protein</fullName>
    </recommendedName>
</protein>
<name>A0ABR3NKA8_9TELE</name>